<dbReference type="Gramene" id="PUV26711">
    <property type="protein sequence ID" value="PUV26711"/>
    <property type="gene ID" value="PAHAL_J044700"/>
</dbReference>
<name>A0A270R6D7_9POAL</name>
<proteinExistence type="predicted"/>
<dbReference type="Proteomes" id="UP000243499">
    <property type="component" value="Unassembled WGS sequence"/>
</dbReference>
<dbReference type="InterPro" id="IPR029466">
    <property type="entry name" value="NAM-associated_C"/>
</dbReference>
<dbReference type="Pfam" id="PF14303">
    <property type="entry name" value="NAM-associated"/>
    <property type="match status" value="1"/>
</dbReference>
<dbReference type="EMBL" id="KZ794544">
    <property type="protein sequence ID" value="PUV26711.1"/>
    <property type="molecule type" value="Genomic_DNA"/>
</dbReference>
<dbReference type="AlphaFoldDB" id="A0A270R6D7"/>
<organism evidence="2">
    <name type="scientific">Panicum hallii</name>
    <dbReference type="NCBI Taxonomy" id="206008"/>
    <lineage>
        <taxon>Eukaryota</taxon>
        <taxon>Viridiplantae</taxon>
        <taxon>Streptophyta</taxon>
        <taxon>Embryophyta</taxon>
        <taxon>Tracheophyta</taxon>
        <taxon>Spermatophyta</taxon>
        <taxon>Magnoliopsida</taxon>
        <taxon>Liliopsida</taxon>
        <taxon>Poales</taxon>
        <taxon>Poaceae</taxon>
        <taxon>PACMAD clade</taxon>
        <taxon>Panicoideae</taxon>
        <taxon>Panicodae</taxon>
        <taxon>Paniceae</taxon>
        <taxon>Panicinae</taxon>
        <taxon>Panicum</taxon>
        <taxon>Panicum sect. Panicum</taxon>
    </lineage>
</organism>
<evidence type="ECO:0000259" key="1">
    <source>
        <dbReference type="Pfam" id="PF14303"/>
    </source>
</evidence>
<sequence length="327" mass="37769">MATMWNDAGADGSQPYVDVTYTPGFEFNACDFSEPDKATEAENSSQRKTKGVAKRNQNYSGNEDETLISAYLNPAKSYWQRILDYYNEFRTTTTTRTWSSLQHRWGEIQRHTTKFCGFYDEIERKNQSGKSEDDKVKDALQMFEGLEKSQFKFLHCWILLRKEHKWLCWLAEERAELAANPTEAGDGTSMDPIKVISEAPKFSRPMGHDRAKRLRGSPGVGSSASSTACLDVLQKIQSDRAKYDERQEIASKDEAQEVAARYERKLSLVQEQVDIQRKMLELHEKERMDKIMFMDLDKVQPWVRDFYIREQKKIAGWNNEVSGAPPS</sequence>
<gene>
    <name evidence="2" type="ORF">PAHAL_J044700</name>
</gene>
<dbReference type="PANTHER" id="PTHR45125:SF28">
    <property type="entry name" value="OS02G0603500 PROTEIN"/>
    <property type="match status" value="1"/>
</dbReference>
<feature type="domain" description="No apical meristem-associated C-terminal" evidence="1">
    <location>
        <begin position="150"/>
        <end position="314"/>
    </location>
</feature>
<evidence type="ECO:0000313" key="2">
    <source>
        <dbReference type="EMBL" id="PUV26711.1"/>
    </source>
</evidence>
<dbReference type="PANTHER" id="PTHR45125">
    <property type="entry name" value="F21J9.4-RELATED"/>
    <property type="match status" value="1"/>
</dbReference>
<reference evidence="2" key="1">
    <citation type="submission" date="2018-04" db="EMBL/GenBank/DDBJ databases">
        <title>WGS assembly of Panicum hallii.</title>
        <authorList>
            <person name="Lovell J."/>
            <person name="Jenkins J."/>
            <person name="Lowry D."/>
            <person name="Mamidi S."/>
            <person name="Sreedasyam A."/>
            <person name="Weng X."/>
            <person name="Barry K."/>
            <person name="Bonette J."/>
            <person name="Campitelli B."/>
            <person name="Daum C."/>
            <person name="Gordon S."/>
            <person name="Gould B."/>
            <person name="Lipzen A."/>
            <person name="Macqueen A."/>
            <person name="Palacio-Mejia J."/>
            <person name="Plott C."/>
            <person name="Shakirov E."/>
            <person name="Shu S."/>
            <person name="Yoshinaga Y."/>
            <person name="Zane M."/>
            <person name="Rokhsar D."/>
            <person name="Grimwood J."/>
            <person name="Schmutz J."/>
            <person name="Juenger T."/>
        </authorList>
    </citation>
    <scope>NUCLEOTIDE SEQUENCE [LARGE SCALE GENOMIC DNA]</scope>
    <source>
        <strain evidence="2">FIL2</strain>
    </source>
</reference>
<protein>
    <recommendedName>
        <fullName evidence="1">No apical meristem-associated C-terminal domain-containing protein</fullName>
    </recommendedName>
</protein>
<accession>A0A270R6D7</accession>